<dbReference type="EMBL" id="JBBNAF010000007">
    <property type="protein sequence ID" value="KAK9128155.1"/>
    <property type="molecule type" value="Genomic_DNA"/>
</dbReference>
<protein>
    <submittedName>
        <fullName evidence="1">Uncharacterized protein</fullName>
    </submittedName>
</protein>
<sequence length="54" mass="6648">MRRRWPNSFRQQHTRCELCKAAGESLQHIFLESSFSLWLWTLLLDELQIWWDSP</sequence>
<proteinExistence type="predicted"/>
<name>A0AAP0P4G0_9MAGN</name>
<dbReference type="Proteomes" id="UP001420932">
    <property type="component" value="Unassembled WGS sequence"/>
</dbReference>
<evidence type="ECO:0000313" key="2">
    <source>
        <dbReference type="Proteomes" id="UP001420932"/>
    </source>
</evidence>
<reference evidence="1 2" key="1">
    <citation type="submission" date="2024-01" db="EMBL/GenBank/DDBJ databases">
        <title>Genome assemblies of Stephania.</title>
        <authorList>
            <person name="Yang L."/>
        </authorList>
    </citation>
    <scope>NUCLEOTIDE SEQUENCE [LARGE SCALE GENOMIC DNA]</scope>
    <source>
        <strain evidence="1">YNDBR</strain>
        <tissue evidence="1">Leaf</tissue>
    </source>
</reference>
<accession>A0AAP0P4G0</accession>
<comment type="caution">
    <text evidence="1">The sequence shown here is derived from an EMBL/GenBank/DDBJ whole genome shotgun (WGS) entry which is preliminary data.</text>
</comment>
<evidence type="ECO:0000313" key="1">
    <source>
        <dbReference type="EMBL" id="KAK9128155.1"/>
    </source>
</evidence>
<gene>
    <name evidence="1" type="ORF">Syun_016952</name>
</gene>
<organism evidence="1 2">
    <name type="scientific">Stephania yunnanensis</name>
    <dbReference type="NCBI Taxonomy" id="152371"/>
    <lineage>
        <taxon>Eukaryota</taxon>
        <taxon>Viridiplantae</taxon>
        <taxon>Streptophyta</taxon>
        <taxon>Embryophyta</taxon>
        <taxon>Tracheophyta</taxon>
        <taxon>Spermatophyta</taxon>
        <taxon>Magnoliopsida</taxon>
        <taxon>Ranunculales</taxon>
        <taxon>Menispermaceae</taxon>
        <taxon>Menispermoideae</taxon>
        <taxon>Cissampelideae</taxon>
        <taxon>Stephania</taxon>
    </lineage>
</organism>
<keyword evidence="2" id="KW-1185">Reference proteome</keyword>
<dbReference type="AlphaFoldDB" id="A0AAP0P4G0"/>